<dbReference type="EMBL" id="BAABIB010000020">
    <property type="protein sequence ID" value="GAA5154620.1"/>
    <property type="molecule type" value="Genomic_DNA"/>
</dbReference>
<organism evidence="2 3">
    <name type="scientific">Amycolatopsis dongchuanensis</name>
    <dbReference type="NCBI Taxonomy" id="1070866"/>
    <lineage>
        <taxon>Bacteria</taxon>
        <taxon>Bacillati</taxon>
        <taxon>Actinomycetota</taxon>
        <taxon>Actinomycetes</taxon>
        <taxon>Pseudonocardiales</taxon>
        <taxon>Pseudonocardiaceae</taxon>
        <taxon>Amycolatopsis</taxon>
    </lineage>
</organism>
<dbReference type="Proteomes" id="UP001500192">
    <property type="component" value="Unassembled WGS sequence"/>
</dbReference>
<dbReference type="InterPro" id="IPR049693">
    <property type="entry name" value="Daptide_RRE"/>
</dbReference>
<protein>
    <submittedName>
        <fullName evidence="2">Uncharacterized protein</fullName>
    </submittedName>
</protein>
<reference evidence="3" key="1">
    <citation type="journal article" date="2019" name="Int. J. Syst. Evol. Microbiol.">
        <title>The Global Catalogue of Microorganisms (GCM) 10K type strain sequencing project: providing services to taxonomists for standard genome sequencing and annotation.</title>
        <authorList>
            <consortium name="The Broad Institute Genomics Platform"/>
            <consortium name="The Broad Institute Genome Sequencing Center for Infectious Disease"/>
            <person name="Wu L."/>
            <person name="Ma J."/>
        </authorList>
    </citation>
    <scope>NUCLEOTIDE SEQUENCE [LARGE SCALE GENOMIC DNA]</scope>
    <source>
        <strain evidence="3">JCM 18054</strain>
    </source>
</reference>
<comment type="caution">
    <text evidence="2">The sequence shown here is derived from an EMBL/GenBank/DDBJ whole genome shotgun (WGS) entry which is preliminary data.</text>
</comment>
<feature type="compositionally biased region" description="Low complexity" evidence="1">
    <location>
        <begin position="1"/>
        <end position="17"/>
    </location>
</feature>
<gene>
    <name evidence="2" type="ORF">GCM10023214_09240</name>
</gene>
<accession>A0ABP9PZ16</accession>
<evidence type="ECO:0000256" key="1">
    <source>
        <dbReference type="SAM" id="MobiDB-lite"/>
    </source>
</evidence>
<proteinExistence type="predicted"/>
<dbReference type="NCBIfam" id="NF041823">
    <property type="entry name" value="daptide_RRE"/>
    <property type="match status" value="1"/>
</dbReference>
<feature type="region of interest" description="Disordered" evidence="1">
    <location>
        <begin position="1"/>
        <end position="20"/>
    </location>
</feature>
<sequence length="368" mass="38512">MAGHRTGSTGAAGTRAAVWRADHPEDLTTMNEQDTTAARDALAAVVRLSSGLVPWQGSHGPVVFLESAGHLEFGLGLRGAEGVVFSPGDPGTEEGVLGYEGGLAEPGDEFLAADTLFVYTQDYLATPFLAVAGPTIVRIGSAADYSGFLEDADLARAKGTFVEQLLHPGVFLADQCALGSAHPCPGTYRLHVSASGEVRTAPGGRVLGTVTSQVPFDAGDEPCLAEVVEPEVLRRERARRPWLSRYLRAVEVLRDLRAAGRHGYTVSGFGHRLTPGLPVELDEPADAPLLLWNDEEHLVCDLVRERVFRVGADAAKLVELLLTGGSPARACELAATHLGLDAATTADALDVLTGKLAGTALPVTGAAA</sequence>
<name>A0ABP9PZ16_9PSEU</name>
<evidence type="ECO:0000313" key="2">
    <source>
        <dbReference type="EMBL" id="GAA5154620.1"/>
    </source>
</evidence>
<evidence type="ECO:0000313" key="3">
    <source>
        <dbReference type="Proteomes" id="UP001500192"/>
    </source>
</evidence>
<keyword evidence="3" id="KW-1185">Reference proteome</keyword>